<keyword evidence="3" id="KW-1185">Reference proteome</keyword>
<reference evidence="2 3" key="1">
    <citation type="submission" date="2023-03" db="EMBL/GenBank/DDBJ databases">
        <title>YIM 152171 draft genome.</title>
        <authorList>
            <person name="Yang Z."/>
        </authorList>
    </citation>
    <scope>NUCLEOTIDE SEQUENCE [LARGE SCALE GENOMIC DNA]</scope>
    <source>
        <strain evidence="2 3">YIM 152171</strain>
    </source>
</reference>
<dbReference type="AlphaFoldDB" id="A0AAP3XPV5"/>
<organism evidence="2 3">
    <name type="scientific">Marinimicrococcus flavescens</name>
    <dbReference type="NCBI Taxonomy" id="3031815"/>
    <lineage>
        <taxon>Bacteria</taxon>
        <taxon>Pseudomonadati</taxon>
        <taxon>Pseudomonadota</taxon>
        <taxon>Alphaproteobacteria</taxon>
        <taxon>Geminicoccales</taxon>
        <taxon>Geminicoccaceae</taxon>
        <taxon>Marinimicrococcus</taxon>
    </lineage>
</organism>
<dbReference type="EMBL" id="JARGEQ010000051">
    <property type="protein sequence ID" value="MDF1585944.1"/>
    <property type="molecule type" value="Genomic_DNA"/>
</dbReference>
<dbReference type="RefSeq" id="WP_327788361.1">
    <property type="nucleotide sequence ID" value="NZ_JARGEQ010000051.1"/>
</dbReference>
<dbReference type="Proteomes" id="UP001301140">
    <property type="component" value="Unassembled WGS sequence"/>
</dbReference>
<comment type="caution">
    <text evidence="2">The sequence shown here is derived from an EMBL/GenBank/DDBJ whole genome shotgun (WGS) entry which is preliminary data.</text>
</comment>
<dbReference type="Gene3D" id="3.40.190.10">
    <property type="entry name" value="Periplasmic binding protein-like II"/>
    <property type="match status" value="2"/>
</dbReference>
<evidence type="ECO:0000313" key="2">
    <source>
        <dbReference type="EMBL" id="MDF1585944.1"/>
    </source>
</evidence>
<gene>
    <name evidence="2" type="ORF">PZ740_06045</name>
</gene>
<evidence type="ECO:0000256" key="1">
    <source>
        <dbReference type="SAM" id="SignalP"/>
    </source>
</evidence>
<proteinExistence type="predicted"/>
<accession>A0AAP3XPV5</accession>
<feature type="signal peptide" evidence="1">
    <location>
        <begin position="1"/>
        <end position="23"/>
    </location>
</feature>
<dbReference type="PANTHER" id="PTHR42941">
    <property type="entry name" value="SLL1037 PROTEIN"/>
    <property type="match status" value="1"/>
</dbReference>
<name>A0AAP3XPV5_9PROT</name>
<protein>
    <submittedName>
        <fullName evidence="2">TAXI family TRAP transporter solute-binding subunit</fullName>
    </submittedName>
</protein>
<dbReference type="Pfam" id="PF16868">
    <property type="entry name" value="NMT1_3"/>
    <property type="match status" value="1"/>
</dbReference>
<dbReference type="PANTHER" id="PTHR42941:SF1">
    <property type="entry name" value="SLL1037 PROTEIN"/>
    <property type="match status" value="1"/>
</dbReference>
<dbReference type="CDD" id="cd13520">
    <property type="entry name" value="PBP2_TAXI_TRAP"/>
    <property type="match status" value="1"/>
</dbReference>
<sequence>MKRSTAWILAGAATIALAGTASAETIKLMTGPQGGSWYPLGGAIKNFVEKDVEGASVQVLPGAGIANVKGLQSEKADIGFANSVSTVDAINGKPPFDEPAVNVCNVATLYPQYFQVVALADAGIETPADFKGKALTTQPRGNTAEAITQHMLEAYGLSYDSLERVNFGSYTDGVEQMKDGNTQGMTLGTTAPAGAIMDLASARKIKIVPIEGEGFAAMRELNPGYKNVTIKAGTYDGQSEDVKTIGYATHVIARCDLDADFVYALTKGLAENVDTLSSIASAMKGLTVEAMGEDVGVPMHEGAARFYKEKGAM</sequence>
<evidence type="ECO:0000313" key="3">
    <source>
        <dbReference type="Proteomes" id="UP001301140"/>
    </source>
</evidence>
<dbReference type="InterPro" id="IPR011852">
    <property type="entry name" value="TRAP_TAXI"/>
</dbReference>
<dbReference type="SUPFAM" id="SSF53850">
    <property type="entry name" value="Periplasmic binding protein-like II"/>
    <property type="match status" value="1"/>
</dbReference>
<dbReference type="NCBIfam" id="TIGR02122">
    <property type="entry name" value="TRAP_TAXI"/>
    <property type="match status" value="1"/>
</dbReference>
<keyword evidence="1" id="KW-0732">Signal</keyword>
<feature type="chain" id="PRO_5042888779" evidence="1">
    <location>
        <begin position="24"/>
        <end position="313"/>
    </location>
</feature>